<accession>A0A8T0GNP3</accession>
<evidence type="ECO:0000313" key="3">
    <source>
        <dbReference type="Proteomes" id="UP000822688"/>
    </source>
</evidence>
<dbReference type="Proteomes" id="UP000822688">
    <property type="component" value="Chromosome 9"/>
</dbReference>
<comment type="caution">
    <text evidence="2">The sequence shown here is derived from an EMBL/GenBank/DDBJ whole genome shotgun (WGS) entry which is preliminary data.</text>
</comment>
<feature type="chain" id="PRO_5035747640" evidence="1">
    <location>
        <begin position="16"/>
        <end position="56"/>
    </location>
</feature>
<organism evidence="2 3">
    <name type="scientific">Ceratodon purpureus</name>
    <name type="common">Fire moss</name>
    <name type="synonym">Dicranum purpureum</name>
    <dbReference type="NCBI Taxonomy" id="3225"/>
    <lineage>
        <taxon>Eukaryota</taxon>
        <taxon>Viridiplantae</taxon>
        <taxon>Streptophyta</taxon>
        <taxon>Embryophyta</taxon>
        <taxon>Bryophyta</taxon>
        <taxon>Bryophytina</taxon>
        <taxon>Bryopsida</taxon>
        <taxon>Dicranidae</taxon>
        <taxon>Pseudoditrichales</taxon>
        <taxon>Ditrichaceae</taxon>
        <taxon>Ceratodon</taxon>
    </lineage>
</organism>
<gene>
    <name evidence="2" type="ORF">KC19_9G044000</name>
</gene>
<dbReference type="AlphaFoldDB" id="A0A8T0GNP3"/>
<evidence type="ECO:0000256" key="1">
    <source>
        <dbReference type="SAM" id="SignalP"/>
    </source>
</evidence>
<dbReference type="EMBL" id="CM026430">
    <property type="protein sequence ID" value="KAG0561196.1"/>
    <property type="molecule type" value="Genomic_DNA"/>
</dbReference>
<name>A0A8T0GNP3_CERPU</name>
<proteinExistence type="predicted"/>
<evidence type="ECO:0000313" key="2">
    <source>
        <dbReference type="EMBL" id="KAG0561196.1"/>
    </source>
</evidence>
<keyword evidence="1" id="KW-0732">Signal</keyword>
<feature type="signal peptide" evidence="1">
    <location>
        <begin position="1"/>
        <end position="15"/>
    </location>
</feature>
<protein>
    <submittedName>
        <fullName evidence="2">Uncharacterized protein</fullName>
    </submittedName>
</protein>
<keyword evidence="3" id="KW-1185">Reference proteome</keyword>
<sequence length="56" mass="6497">MSLVLISVFVYLALGVPKNPYSRTKGFDLYLTRGSRSMFMFNVELVMYQLHVTTNF</sequence>
<reference evidence="2" key="1">
    <citation type="submission" date="2020-06" db="EMBL/GenBank/DDBJ databases">
        <title>WGS assembly of Ceratodon purpureus strain R40.</title>
        <authorList>
            <person name="Carey S.B."/>
            <person name="Jenkins J."/>
            <person name="Shu S."/>
            <person name="Lovell J.T."/>
            <person name="Sreedasyam A."/>
            <person name="Maumus F."/>
            <person name="Tiley G.P."/>
            <person name="Fernandez-Pozo N."/>
            <person name="Barry K."/>
            <person name="Chen C."/>
            <person name="Wang M."/>
            <person name="Lipzen A."/>
            <person name="Daum C."/>
            <person name="Saski C.A."/>
            <person name="Payton A.C."/>
            <person name="Mcbreen J.C."/>
            <person name="Conrad R.E."/>
            <person name="Kollar L.M."/>
            <person name="Olsson S."/>
            <person name="Huttunen S."/>
            <person name="Landis J.B."/>
            <person name="Wickett N.J."/>
            <person name="Johnson M.G."/>
            <person name="Rensing S.A."/>
            <person name="Grimwood J."/>
            <person name="Schmutz J."/>
            <person name="Mcdaniel S.F."/>
        </authorList>
    </citation>
    <scope>NUCLEOTIDE SEQUENCE</scope>
    <source>
        <strain evidence="2">R40</strain>
    </source>
</reference>